<gene>
    <name evidence="21" type="ORF">AKAME5_001864300</name>
</gene>
<evidence type="ECO:0000313" key="22">
    <source>
        <dbReference type="Proteomes" id="UP001279410"/>
    </source>
</evidence>
<evidence type="ECO:0000256" key="17">
    <source>
        <dbReference type="ARBA" id="ARBA00023180"/>
    </source>
</evidence>
<organism evidence="21 22">
    <name type="scientific">Lates japonicus</name>
    <name type="common">Japanese lates</name>
    <dbReference type="NCBI Taxonomy" id="270547"/>
    <lineage>
        <taxon>Eukaryota</taxon>
        <taxon>Metazoa</taxon>
        <taxon>Chordata</taxon>
        <taxon>Craniata</taxon>
        <taxon>Vertebrata</taxon>
        <taxon>Euteleostomi</taxon>
        <taxon>Actinopterygii</taxon>
        <taxon>Neopterygii</taxon>
        <taxon>Teleostei</taxon>
        <taxon>Neoteleostei</taxon>
        <taxon>Acanthomorphata</taxon>
        <taxon>Carangaria</taxon>
        <taxon>Carangaria incertae sedis</taxon>
        <taxon>Centropomidae</taxon>
        <taxon>Lates</taxon>
    </lineage>
</organism>
<dbReference type="GO" id="GO:0009897">
    <property type="term" value="C:external side of plasma membrane"/>
    <property type="evidence" value="ECO:0007669"/>
    <property type="project" value="TreeGrafter"/>
</dbReference>
<evidence type="ECO:0000256" key="6">
    <source>
        <dbReference type="ARBA" id="ARBA00022475"/>
    </source>
</evidence>
<dbReference type="Gene3D" id="3.80.10.10">
    <property type="entry name" value="Ribonuclease Inhibitor"/>
    <property type="match status" value="1"/>
</dbReference>
<evidence type="ECO:0000256" key="1">
    <source>
        <dbReference type="ARBA" id="ARBA00004285"/>
    </source>
</evidence>
<dbReference type="GO" id="GO:0045121">
    <property type="term" value="C:membrane raft"/>
    <property type="evidence" value="ECO:0007669"/>
    <property type="project" value="UniProtKB-SubCell"/>
</dbReference>
<keyword evidence="15" id="KW-0472">Membrane</keyword>
<dbReference type="GO" id="GO:0006954">
    <property type="term" value="P:inflammatory response"/>
    <property type="evidence" value="ECO:0007669"/>
    <property type="project" value="UniProtKB-KW"/>
</dbReference>
<dbReference type="GO" id="GO:0005576">
    <property type="term" value="C:extracellular region"/>
    <property type="evidence" value="ECO:0007669"/>
    <property type="project" value="UniProtKB-SubCell"/>
</dbReference>
<keyword evidence="22" id="KW-1185">Reference proteome</keyword>
<dbReference type="InterPro" id="IPR016337">
    <property type="entry name" value="Monocyte_diff_Ag_CD14"/>
</dbReference>
<evidence type="ECO:0000256" key="9">
    <source>
        <dbReference type="ARBA" id="ARBA00022614"/>
    </source>
</evidence>
<evidence type="ECO:0000256" key="8">
    <source>
        <dbReference type="ARBA" id="ARBA00022588"/>
    </source>
</evidence>
<keyword evidence="18" id="KW-0395">Inflammatory response</keyword>
<evidence type="ECO:0000256" key="7">
    <source>
        <dbReference type="ARBA" id="ARBA00022525"/>
    </source>
</evidence>
<evidence type="ECO:0000256" key="18">
    <source>
        <dbReference type="ARBA" id="ARBA00023198"/>
    </source>
</evidence>
<evidence type="ECO:0000313" key="21">
    <source>
        <dbReference type="EMBL" id="GLD67288.1"/>
    </source>
</evidence>
<keyword evidence="12" id="KW-0677">Repeat</keyword>
<keyword evidence="8" id="KW-0399">Innate immunity</keyword>
<keyword evidence="14" id="KW-0333">Golgi apparatus</keyword>
<protein>
    <recommendedName>
        <fullName evidence="5">Monocyte differentiation antigen CD14</fullName>
    </recommendedName>
    <alternativeName>
        <fullName evidence="20">Myeloid cell-specific leucine-rich glycoprotein</fullName>
    </alternativeName>
</protein>
<proteinExistence type="predicted"/>
<evidence type="ECO:0000256" key="10">
    <source>
        <dbReference type="ARBA" id="ARBA00022622"/>
    </source>
</evidence>
<evidence type="ECO:0000256" key="3">
    <source>
        <dbReference type="ARBA" id="ARBA00004609"/>
    </source>
</evidence>
<keyword evidence="21" id="KW-0675">Receptor</keyword>
<dbReference type="InterPro" id="IPR032675">
    <property type="entry name" value="LRR_dom_sf"/>
</dbReference>
<reference evidence="21" key="1">
    <citation type="submission" date="2022-08" db="EMBL/GenBank/DDBJ databases">
        <title>Genome sequencing of akame (Lates japonicus).</title>
        <authorList>
            <person name="Hashiguchi Y."/>
            <person name="Takahashi H."/>
        </authorList>
    </citation>
    <scope>NUCLEOTIDE SEQUENCE</scope>
    <source>
        <strain evidence="21">Kochi</strain>
    </source>
</reference>
<dbReference type="GO" id="GO:0001819">
    <property type="term" value="P:positive regulation of cytokine production"/>
    <property type="evidence" value="ECO:0007669"/>
    <property type="project" value="TreeGrafter"/>
</dbReference>
<dbReference type="PANTHER" id="PTHR10630:SF3">
    <property type="entry name" value="MONOCYTE DIFFERENTIATION ANTIGEN CD14"/>
    <property type="match status" value="1"/>
</dbReference>
<evidence type="ECO:0000256" key="4">
    <source>
        <dbReference type="ARBA" id="ARBA00004613"/>
    </source>
</evidence>
<evidence type="ECO:0000256" key="12">
    <source>
        <dbReference type="ARBA" id="ARBA00022737"/>
    </source>
</evidence>
<evidence type="ECO:0000256" key="13">
    <source>
        <dbReference type="ARBA" id="ARBA00022859"/>
    </source>
</evidence>
<dbReference type="PROSITE" id="PS51450">
    <property type="entry name" value="LRR"/>
    <property type="match status" value="1"/>
</dbReference>
<dbReference type="GO" id="GO:0005794">
    <property type="term" value="C:Golgi apparatus"/>
    <property type="evidence" value="ECO:0007669"/>
    <property type="project" value="UniProtKB-SubCell"/>
</dbReference>
<keyword evidence="6" id="KW-1003">Cell membrane</keyword>
<dbReference type="GO" id="GO:0045087">
    <property type="term" value="P:innate immune response"/>
    <property type="evidence" value="ECO:0007669"/>
    <property type="project" value="UniProtKB-KW"/>
</dbReference>
<keyword evidence="19" id="KW-0449">Lipoprotein</keyword>
<dbReference type="GO" id="GO:0046696">
    <property type="term" value="C:lipopolysaccharide receptor complex"/>
    <property type="evidence" value="ECO:0007669"/>
    <property type="project" value="TreeGrafter"/>
</dbReference>
<dbReference type="InterPro" id="IPR001611">
    <property type="entry name" value="Leu-rich_rpt"/>
</dbReference>
<evidence type="ECO:0000256" key="15">
    <source>
        <dbReference type="ARBA" id="ARBA00023136"/>
    </source>
</evidence>
<dbReference type="AlphaFoldDB" id="A0AAD3N617"/>
<evidence type="ECO:0000256" key="2">
    <source>
        <dbReference type="ARBA" id="ARBA00004555"/>
    </source>
</evidence>
<keyword evidence="10" id="KW-0336">GPI-anchor</keyword>
<keyword evidence="16" id="KW-1015">Disulfide bond</keyword>
<evidence type="ECO:0000256" key="14">
    <source>
        <dbReference type="ARBA" id="ARBA00023034"/>
    </source>
</evidence>
<evidence type="ECO:0000256" key="11">
    <source>
        <dbReference type="ARBA" id="ARBA00022729"/>
    </source>
</evidence>
<keyword evidence="9" id="KW-0433">Leucine-rich repeat</keyword>
<evidence type="ECO:0000256" key="16">
    <source>
        <dbReference type="ARBA" id="ARBA00023157"/>
    </source>
</evidence>
<dbReference type="GO" id="GO:0071222">
    <property type="term" value="P:cellular response to lipopolysaccharide"/>
    <property type="evidence" value="ECO:0007669"/>
    <property type="project" value="TreeGrafter"/>
</dbReference>
<evidence type="ECO:0000256" key="19">
    <source>
        <dbReference type="ARBA" id="ARBA00023288"/>
    </source>
</evidence>
<keyword evidence="11" id="KW-0732">Signal</keyword>
<keyword evidence="13" id="KW-0391">Immunity</keyword>
<name>A0AAD3N617_LATJO</name>
<dbReference type="EMBL" id="BRZM01000109">
    <property type="protein sequence ID" value="GLD67288.1"/>
    <property type="molecule type" value="Genomic_DNA"/>
</dbReference>
<comment type="caution">
    <text evidence="21">The sequence shown here is derived from an EMBL/GenBank/DDBJ whole genome shotgun (WGS) entry which is preliminary data.</text>
</comment>
<dbReference type="GO" id="GO:0001530">
    <property type="term" value="F:lipopolysaccharide binding"/>
    <property type="evidence" value="ECO:0007669"/>
    <property type="project" value="TreeGrafter"/>
</dbReference>
<keyword evidence="7" id="KW-0964">Secreted</keyword>
<accession>A0AAD3N617</accession>
<dbReference type="Proteomes" id="UP001279410">
    <property type="component" value="Unassembled WGS sequence"/>
</dbReference>
<dbReference type="PANTHER" id="PTHR10630">
    <property type="entry name" value="MONOCYTE DIFFERENTIATION ANTIGEN CD14"/>
    <property type="match status" value="1"/>
</dbReference>
<keyword evidence="17" id="KW-0325">Glycoprotein</keyword>
<evidence type="ECO:0000256" key="20">
    <source>
        <dbReference type="ARBA" id="ARBA00031013"/>
    </source>
</evidence>
<dbReference type="SUPFAM" id="SSF52047">
    <property type="entry name" value="RNI-like"/>
    <property type="match status" value="1"/>
</dbReference>
<evidence type="ECO:0000256" key="5">
    <source>
        <dbReference type="ARBA" id="ARBA00020237"/>
    </source>
</evidence>
<dbReference type="GO" id="GO:0034142">
    <property type="term" value="P:toll-like receptor 4 signaling pathway"/>
    <property type="evidence" value="ECO:0007669"/>
    <property type="project" value="TreeGrafter"/>
</dbReference>
<comment type="subcellular location">
    <subcellularLocation>
        <location evidence="3">Cell membrane</location>
        <topology evidence="3">Lipid-anchor</topology>
        <topology evidence="3">GPI-anchor</topology>
    </subcellularLocation>
    <subcellularLocation>
        <location evidence="2">Golgi apparatus</location>
    </subcellularLocation>
    <subcellularLocation>
        <location evidence="1">Membrane raft</location>
    </subcellularLocation>
    <subcellularLocation>
        <location evidence="4">Secreted</location>
    </subcellularLocation>
</comment>
<sequence>MIPFLPLTKLDKISIISSTLEVVQPLAHPVFPETSKIKALQLEDITVDPSLLQPSFQAFHSWLFGSLKSLCLAHSGLADIECDWAQRAENLIHLNLSENPISWTGLQNLSLCSSLSFKYLKSLHLRDTNLTSLQSLPSSNLMSAATISQSSTIHSAFR</sequence>